<gene>
    <name evidence="2" type="ORF">CVT26_015093</name>
</gene>
<dbReference type="InParanoid" id="A0A409YEN4"/>
<feature type="compositionally biased region" description="Basic residues" evidence="1">
    <location>
        <begin position="1"/>
        <end position="12"/>
    </location>
</feature>
<name>A0A409YEN4_9AGAR</name>
<evidence type="ECO:0000256" key="1">
    <source>
        <dbReference type="SAM" id="MobiDB-lite"/>
    </source>
</evidence>
<feature type="compositionally biased region" description="Polar residues" evidence="1">
    <location>
        <begin position="14"/>
        <end position="24"/>
    </location>
</feature>
<protein>
    <submittedName>
        <fullName evidence="2">Uncharacterized protein</fullName>
    </submittedName>
</protein>
<evidence type="ECO:0000313" key="2">
    <source>
        <dbReference type="EMBL" id="PPR01458.1"/>
    </source>
</evidence>
<sequence length="495" mass="55593">MGWHSGRKHGKKVQSVTQLAAKQSNRTRSLTDMLPVEITQVIFRHYTHDDDRKSSPWNLGAICRAWRSIAWADPHIWTHPNFYFEGFVRRRQDTRIQLAKEWIQRSANLPLSITLHALMVFHDVYGTIAQLRGLIDLVNENSYRWFSLDLTLPSKLLAFVDSSSCTSSILHELSISTVMEDVASVRSLFQVKPKIVRLFRTHLNPLSLNWTNVTSVSAFPLAADDVLHILQNAPGLCECAFPSITSAIGATITEGHTDYVVHTMVESLQVSFDSPGCEEFLLRNVTLPGLKHLVIGIEETERRTAGHLSTFIIRSHADLESFTVRAPSSEDIIRLAALMPNLQALQLLIDSPGSDDQLHDFYDSLSRHLKGDETPVESEVDSSSAQPLLPILKTFSWSGNGSFPWGAILDLLCPLSQSDDGHRRPLESVEVFFHSFPRKTGLPYVDEEVISRLVAFSESVKFNFTVWDSGKKDLYQLSVDRMKGNADGGQERSIS</sequence>
<dbReference type="AlphaFoldDB" id="A0A409YEN4"/>
<comment type="caution">
    <text evidence="2">The sequence shown here is derived from an EMBL/GenBank/DDBJ whole genome shotgun (WGS) entry which is preliminary data.</text>
</comment>
<proteinExistence type="predicted"/>
<feature type="region of interest" description="Disordered" evidence="1">
    <location>
        <begin position="1"/>
        <end position="24"/>
    </location>
</feature>
<dbReference type="Proteomes" id="UP000284706">
    <property type="component" value="Unassembled WGS sequence"/>
</dbReference>
<organism evidence="2 3">
    <name type="scientific">Gymnopilus dilepis</name>
    <dbReference type="NCBI Taxonomy" id="231916"/>
    <lineage>
        <taxon>Eukaryota</taxon>
        <taxon>Fungi</taxon>
        <taxon>Dikarya</taxon>
        <taxon>Basidiomycota</taxon>
        <taxon>Agaricomycotina</taxon>
        <taxon>Agaricomycetes</taxon>
        <taxon>Agaricomycetidae</taxon>
        <taxon>Agaricales</taxon>
        <taxon>Agaricineae</taxon>
        <taxon>Hymenogastraceae</taxon>
        <taxon>Gymnopilus</taxon>
    </lineage>
</organism>
<dbReference type="EMBL" id="NHYE01000938">
    <property type="protein sequence ID" value="PPR01458.1"/>
    <property type="molecule type" value="Genomic_DNA"/>
</dbReference>
<dbReference type="OrthoDB" id="3056769at2759"/>
<evidence type="ECO:0000313" key="3">
    <source>
        <dbReference type="Proteomes" id="UP000284706"/>
    </source>
</evidence>
<reference evidence="2 3" key="1">
    <citation type="journal article" date="2018" name="Evol. Lett.">
        <title>Horizontal gene cluster transfer increased hallucinogenic mushroom diversity.</title>
        <authorList>
            <person name="Reynolds H.T."/>
            <person name="Vijayakumar V."/>
            <person name="Gluck-Thaler E."/>
            <person name="Korotkin H.B."/>
            <person name="Matheny P.B."/>
            <person name="Slot J.C."/>
        </authorList>
    </citation>
    <scope>NUCLEOTIDE SEQUENCE [LARGE SCALE GENOMIC DNA]</scope>
    <source>
        <strain evidence="2 3">SRW20</strain>
    </source>
</reference>
<accession>A0A409YEN4</accession>
<keyword evidence="3" id="KW-1185">Reference proteome</keyword>